<evidence type="ECO:0000256" key="10">
    <source>
        <dbReference type="SAM" id="MobiDB-lite"/>
    </source>
</evidence>
<evidence type="ECO:0000259" key="13">
    <source>
        <dbReference type="PROSITE" id="PS50268"/>
    </source>
</evidence>
<dbReference type="Gene3D" id="2.60.40.60">
    <property type="entry name" value="Cadherins"/>
    <property type="match status" value="7"/>
</dbReference>
<feature type="domain" description="Cadherin" evidence="13">
    <location>
        <begin position="478"/>
        <end position="581"/>
    </location>
</feature>
<keyword evidence="8" id="KW-0325">Glycoprotein</keyword>
<dbReference type="PANTHER" id="PTHR24028:SF146">
    <property type="entry name" value="CADHERIN 96CB, ISOFORM D-RELATED"/>
    <property type="match status" value="1"/>
</dbReference>
<accession>A0ABM1W3Z5</accession>
<sequence>MGRSPLCRDSSLALLLSLCIALLLLVVSCSGQQTALNYKVLEEQDAGTYIGNVARDSLIYNQYNQTEFQNLQYSIPSTSSKFEIDQRTSTLRTAQKLDREAECEGSGGGASDDVTCELQFDVSVYRVNSDGTFNLLKIIKVKVVIEDVNDNPPDFLLGETTLDVSEASEVGEVLPLSPAVDKDSGADNTVQSYTLIGGGDVFDLETSENPDGLGIVLKKKLDRETVSSYQVKVVAEDGGFPRLTGSIDVTIRVMDVNDNRPKFSSNLFNTTVPEDEPVGSVVLTLLATDPDEQENGRMSFSLSSLTSAKVKEYLSINESSGQLRLVKALDYEKDKSFRFSVIVTDQGSPARTSQTTVVIDVQDVNDNAPQIDITWPSSSVLESIGVDTYIAHISLSDRDSSQNTAITCAISNDHFTLQKFPDSSSIFTVRLRRSLDYEKSHSELINVTCSDGGDPPRTNSSAFTINVLDANDNAPVFTRSSYRASIGENNYIGEYVIQVQAVDPDEGLNGNVSYSLAQNHGNRFQVNQISGVIKAMHILDREDLSTYELVVVATDMGIKPISSSVTVTVSVRDENDNPPVFLKPHIEMYVAENRAKHTVVDTVFTRDPDTDVDNHLRYDFAGNFSYAGLFDIDRMSGTIYTLTSLDREQQDVYLFEVVVFDESQPEFKDIAQVSVIVTDSNDNKPNISYPNEVNNTFTILYSLPAGSVVLKIEADDPDAVENGSIKYSILKGNENGLFFINSKYGELVIAKRMSVYDSGAYQLVINARDGGMSYLESQREVNIVVTLANGTTGFHDDDDDDDNTNIAIVIALVCITAVLAIAVLITICIIRRIDRERKHHNSAKIEEENIYKQRAVTAESTPASSPTRGDKYDNEIDKLKRKIKRDLSFVVEDDSGPMDLSEANNSSTFSTFKNTTPESDCKKSSSPQSQSSVLHNTLSPAESNVKRVHYMDKALDIDRLTTTCPPPRSQPMSTSAYHSGRGSHWNTNRAQSPRGNVIKLPVEDATSHSSGSTSDSGRGGSSEEGEGHSQGHAVVVALANDGDRGKNPASAYPPPGQLVTFGSPRSTASSSGTSHLPRSLSSSLNSDTAKKRAWGEASSSLASSSVTTLASNRAPPTSTAGSAPPPQTGISETAGSFRPNISFSDDSVTANTTIGKSSGPSSINKPAQFPRSPPPPPPP</sequence>
<gene>
    <name evidence="15" type="primary">LOC101855843</name>
</gene>
<keyword evidence="6 11" id="KW-1133">Transmembrane helix</keyword>
<reference evidence="15" key="1">
    <citation type="submission" date="2025-08" db="UniProtKB">
        <authorList>
            <consortium name="RefSeq"/>
        </authorList>
    </citation>
    <scope>IDENTIFICATION</scope>
</reference>
<keyword evidence="2 11" id="KW-0812">Transmembrane</keyword>
<feature type="domain" description="Cadherin" evidence="13">
    <location>
        <begin position="379"/>
        <end position="477"/>
    </location>
</feature>
<dbReference type="InterPro" id="IPR013164">
    <property type="entry name" value="Cadherin_N"/>
</dbReference>
<dbReference type="InterPro" id="IPR050174">
    <property type="entry name" value="Protocadherin/Cadherin-CA"/>
</dbReference>
<feature type="domain" description="Cadherin" evidence="13">
    <location>
        <begin position="264"/>
        <end position="371"/>
    </location>
</feature>
<keyword evidence="14" id="KW-1185">Reference proteome</keyword>
<feature type="domain" description="Cadherin" evidence="13">
    <location>
        <begin position="156"/>
        <end position="263"/>
    </location>
</feature>
<feature type="chain" id="PRO_5045507500" evidence="12">
    <location>
        <begin position="32"/>
        <end position="1179"/>
    </location>
</feature>
<feature type="signal peptide" evidence="12">
    <location>
        <begin position="1"/>
        <end position="31"/>
    </location>
</feature>
<feature type="compositionally biased region" description="Polar residues" evidence="10">
    <location>
        <begin position="1128"/>
        <end position="1165"/>
    </location>
</feature>
<dbReference type="SMART" id="SM00112">
    <property type="entry name" value="CA"/>
    <property type="match status" value="7"/>
</dbReference>
<evidence type="ECO:0000313" key="14">
    <source>
        <dbReference type="Proteomes" id="UP000694888"/>
    </source>
</evidence>
<keyword evidence="7 11" id="KW-0472">Membrane</keyword>
<evidence type="ECO:0000256" key="3">
    <source>
        <dbReference type="ARBA" id="ARBA00022737"/>
    </source>
</evidence>
<evidence type="ECO:0000256" key="11">
    <source>
        <dbReference type="SAM" id="Phobius"/>
    </source>
</evidence>
<name>A0ABM1W3Z5_APLCA</name>
<dbReference type="Pfam" id="PF08266">
    <property type="entry name" value="Cadherin_2"/>
    <property type="match status" value="1"/>
</dbReference>
<evidence type="ECO:0000256" key="6">
    <source>
        <dbReference type="ARBA" id="ARBA00022989"/>
    </source>
</evidence>
<dbReference type="PROSITE" id="PS51257">
    <property type="entry name" value="PROKAR_LIPOPROTEIN"/>
    <property type="match status" value="1"/>
</dbReference>
<dbReference type="Pfam" id="PF00028">
    <property type="entry name" value="Cadherin"/>
    <property type="match status" value="6"/>
</dbReference>
<dbReference type="PROSITE" id="PS00232">
    <property type="entry name" value="CADHERIN_1"/>
    <property type="match status" value="5"/>
</dbReference>
<feature type="compositionally biased region" description="Polar residues" evidence="10">
    <location>
        <begin position="984"/>
        <end position="994"/>
    </location>
</feature>
<evidence type="ECO:0000256" key="8">
    <source>
        <dbReference type="ARBA" id="ARBA00023180"/>
    </source>
</evidence>
<dbReference type="InterPro" id="IPR015919">
    <property type="entry name" value="Cadherin-like_sf"/>
</dbReference>
<evidence type="ECO:0000256" key="5">
    <source>
        <dbReference type="ARBA" id="ARBA00022889"/>
    </source>
</evidence>
<feature type="transmembrane region" description="Helical" evidence="11">
    <location>
        <begin position="806"/>
        <end position="830"/>
    </location>
</feature>
<evidence type="ECO:0000256" key="12">
    <source>
        <dbReference type="SAM" id="SignalP"/>
    </source>
</evidence>
<feature type="compositionally biased region" description="Low complexity" evidence="10">
    <location>
        <begin position="904"/>
        <end position="916"/>
    </location>
</feature>
<feature type="domain" description="Cadherin" evidence="13">
    <location>
        <begin position="582"/>
        <end position="687"/>
    </location>
</feature>
<dbReference type="CDD" id="cd11304">
    <property type="entry name" value="Cadherin_repeat"/>
    <property type="match status" value="7"/>
</dbReference>
<keyword evidence="3" id="KW-0677">Repeat</keyword>
<feature type="domain" description="Cadherin" evidence="13">
    <location>
        <begin position="691"/>
        <end position="794"/>
    </location>
</feature>
<dbReference type="PROSITE" id="PS50268">
    <property type="entry name" value="CADHERIN_2"/>
    <property type="match status" value="7"/>
</dbReference>
<feature type="domain" description="Cadherin" evidence="13">
    <location>
        <begin position="32"/>
        <end position="155"/>
    </location>
</feature>
<evidence type="ECO:0000256" key="7">
    <source>
        <dbReference type="ARBA" id="ARBA00023136"/>
    </source>
</evidence>
<evidence type="ECO:0000256" key="4">
    <source>
        <dbReference type="ARBA" id="ARBA00022837"/>
    </source>
</evidence>
<evidence type="ECO:0000256" key="2">
    <source>
        <dbReference type="ARBA" id="ARBA00022692"/>
    </source>
</evidence>
<keyword evidence="4 9" id="KW-0106">Calcium</keyword>
<protein>
    <submittedName>
        <fullName evidence="15">Protocadherin gamma-A12</fullName>
    </submittedName>
</protein>
<feature type="compositionally biased region" description="Low complexity" evidence="10">
    <location>
        <begin position="1097"/>
        <end position="1122"/>
    </location>
</feature>
<dbReference type="InterPro" id="IPR020894">
    <property type="entry name" value="Cadherin_CS"/>
</dbReference>
<feature type="region of interest" description="Disordered" evidence="10">
    <location>
        <begin position="894"/>
        <end position="940"/>
    </location>
</feature>
<dbReference type="RefSeq" id="XP_035829388.1">
    <property type="nucleotide sequence ID" value="XM_035973495.1"/>
</dbReference>
<feature type="compositionally biased region" description="Low complexity" evidence="10">
    <location>
        <begin position="1062"/>
        <end position="1074"/>
    </location>
</feature>
<evidence type="ECO:0000256" key="9">
    <source>
        <dbReference type="PROSITE-ProRule" id="PRU00043"/>
    </source>
</evidence>
<feature type="region of interest" description="Disordered" evidence="10">
    <location>
        <begin position="960"/>
        <end position="1179"/>
    </location>
</feature>
<dbReference type="Proteomes" id="UP000694888">
    <property type="component" value="Unplaced"/>
</dbReference>
<dbReference type="PRINTS" id="PR00205">
    <property type="entry name" value="CADHERIN"/>
</dbReference>
<dbReference type="SUPFAM" id="SSF49313">
    <property type="entry name" value="Cadherin-like"/>
    <property type="match status" value="7"/>
</dbReference>
<keyword evidence="5" id="KW-0130">Cell adhesion</keyword>
<dbReference type="InterPro" id="IPR002126">
    <property type="entry name" value="Cadherin-like_dom"/>
</dbReference>
<organism evidence="14 15">
    <name type="scientific">Aplysia californica</name>
    <name type="common">California sea hare</name>
    <dbReference type="NCBI Taxonomy" id="6500"/>
    <lineage>
        <taxon>Eukaryota</taxon>
        <taxon>Metazoa</taxon>
        <taxon>Spiralia</taxon>
        <taxon>Lophotrochozoa</taxon>
        <taxon>Mollusca</taxon>
        <taxon>Gastropoda</taxon>
        <taxon>Heterobranchia</taxon>
        <taxon>Euthyneura</taxon>
        <taxon>Tectipleura</taxon>
        <taxon>Aplysiida</taxon>
        <taxon>Aplysioidea</taxon>
        <taxon>Aplysiidae</taxon>
        <taxon>Aplysia</taxon>
    </lineage>
</organism>
<comment type="subcellular location">
    <subcellularLocation>
        <location evidence="1">Membrane</location>
        <topology evidence="1">Single-pass membrane protein</topology>
    </subcellularLocation>
</comment>
<feature type="non-terminal residue" evidence="15">
    <location>
        <position position="1179"/>
    </location>
</feature>
<evidence type="ECO:0000256" key="1">
    <source>
        <dbReference type="ARBA" id="ARBA00004167"/>
    </source>
</evidence>
<keyword evidence="12" id="KW-0732">Signal</keyword>
<feature type="compositionally biased region" description="Low complexity" evidence="10">
    <location>
        <begin position="1007"/>
        <end position="1016"/>
    </location>
</feature>
<evidence type="ECO:0000313" key="15">
    <source>
        <dbReference type="RefSeq" id="XP_035829388.1"/>
    </source>
</evidence>
<dbReference type="PANTHER" id="PTHR24028">
    <property type="entry name" value="CADHERIN-87A"/>
    <property type="match status" value="1"/>
</dbReference>
<dbReference type="GeneID" id="101855843"/>
<proteinExistence type="predicted"/>